<evidence type="ECO:0000256" key="7">
    <source>
        <dbReference type="ARBA" id="ARBA00022841"/>
    </source>
</evidence>
<evidence type="ECO:0000313" key="10">
    <source>
        <dbReference type="Proteomes" id="UP001595547"/>
    </source>
</evidence>
<evidence type="ECO:0000256" key="6">
    <source>
        <dbReference type="ARBA" id="ARBA00022764"/>
    </source>
</evidence>
<evidence type="ECO:0000256" key="2">
    <source>
        <dbReference type="ARBA" id="ARBA00005182"/>
    </source>
</evidence>
<gene>
    <name evidence="9" type="ORF">ACFOGH_13950</name>
</gene>
<dbReference type="Proteomes" id="UP001595547">
    <property type="component" value="Unassembled WGS sequence"/>
</dbReference>
<evidence type="ECO:0000256" key="4">
    <source>
        <dbReference type="ARBA" id="ARBA00013964"/>
    </source>
</evidence>
<evidence type="ECO:0000256" key="3">
    <source>
        <dbReference type="ARBA" id="ARBA00010033"/>
    </source>
</evidence>
<evidence type="ECO:0000256" key="5">
    <source>
        <dbReference type="ARBA" id="ARBA00022729"/>
    </source>
</evidence>
<feature type="signal peptide" evidence="8">
    <location>
        <begin position="1"/>
        <end position="22"/>
    </location>
</feature>
<sequence>MTKNSSLLIALCAGLCGLYATAGLAQDGGLYEDVPDPSASFVRVVAAAPTNAVIDTKTFNQLDSGISGYVVVAKPGEIKLVTGVDDATVNVEAGKYYSYVVGADGTKTLVPEDITSNPAQAVISFFNLSDLAKVDLYVPAAKAVAVPGVAMNSAANVALKAPLTLDFEVRDGDKVLASLPAVDLKRRGGVAIVLRGTAGNYTVASSDSALAN</sequence>
<keyword evidence="7" id="KW-0016">Alginate biosynthesis</keyword>
<name>A0ABV7J010_9RHOB</name>
<organism evidence="9 10">
    <name type="scientific">Cypionkella sinensis</name>
    <dbReference type="NCBI Taxonomy" id="1756043"/>
    <lineage>
        <taxon>Bacteria</taxon>
        <taxon>Pseudomonadati</taxon>
        <taxon>Pseudomonadota</taxon>
        <taxon>Alphaproteobacteria</taxon>
        <taxon>Rhodobacterales</taxon>
        <taxon>Paracoccaceae</taxon>
        <taxon>Cypionkella</taxon>
    </lineage>
</organism>
<accession>A0ABV7J010</accession>
<comment type="similarity">
    <text evidence="3">Belongs to the AlgF family.</text>
</comment>
<feature type="chain" id="PRO_5046555843" description="Alginate biosynthesis protein AlgF" evidence="8">
    <location>
        <begin position="23"/>
        <end position="212"/>
    </location>
</feature>
<evidence type="ECO:0000256" key="8">
    <source>
        <dbReference type="SAM" id="SignalP"/>
    </source>
</evidence>
<dbReference type="Pfam" id="PF11182">
    <property type="entry name" value="AlgF"/>
    <property type="match status" value="1"/>
</dbReference>
<evidence type="ECO:0000313" key="9">
    <source>
        <dbReference type="EMBL" id="MFC3182101.1"/>
    </source>
</evidence>
<keyword evidence="6" id="KW-0574">Periplasm</keyword>
<comment type="subcellular location">
    <subcellularLocation>
        <location evidence="1">Periplasm</location>
    </subcellularLocation>
</comment>
<proteinExistence type="inferred from homology"/>
<dbReference type="RefSeq" id="WP_380073681.1">
    <property type="nucleotide sequence ID" value="NZ_JBHRTO010000001.1"/>
</dbReference>
<comment type="caution">
    <text evidence="9">The sequence shown here is derived from an EMBL/GenBank/DDBJ whole genome shotgun (WGS) entry which is preliminary data.</text>
</comment>
<comment type="pathway">
    <text evidence="2">Glycan biosynthesis; alginate biosynthesis.</text>
</comment>
<dbReference type="InterPro" id="IPR035422">
    <property type="entry name" value="AlgF"/>
</dbReference>
<protein>
    <recommendedName>
        <fullName evidence="4">Alginate biosynthesis protein AlgF</fullName>
    </recommendedName>
</protein>
<keyword evidence="10" id="KW-1185">Reference proteome</keyword>
<dbReference type="EMBL" id="JBHRTO010000001">
    <property type="protein sequence ID" value="MFC3182101.1"/>
    <property type="molecule type" value="Genomic_DNA"/>
</dbReference>
<evidence type="ECO:0000256" key="1">
    <source>
        <dbReference type="ARBA" id="ARBA00004418"/>
    </source>
</evidence>
<reference evidence="10" key="1">
    <citation type="journal article" date="2019" name="Int. J. Syst. Evol. Microbiol.">
        <title>The Global Catalogue of Microorganisms (GCM) 10K type strain sequencing project: providing services to taxonomists for standard genome sequencing and annotation.</title>
        <authorList>
            <consortium name="The Broad Institute Genomics Platform"/>
            <consortium name="The Broad Institute Genome Sequencing Center for Infectious Disease"/>
            <person name="Wu L."/>
            <person name="Ma J."/>
        </authorList>
    </citation>
    <scope>NUCLEOTIDE SEQUENCE [LARGE SCALE GENOMIC DNA]</scope>
    <source>
        <strain evidence="10">KCTC 52039</strain>
    </source>
</reference>
<keyword evidence="5 8" id="KW-0732">Signal</keyword>